<organism evidence="2 3">
    <name type="scientific">Platanthera zijinensis</name>
    <dbReference type="NCBI Taxonomy" id="2320716"/>
    <lineage>
        <taxon>Eukaryota</taxon>
        <taxon>Viridiplantae</taxon>
        <taxon>Streptophyta</taxon>
        <taxon>Embryophyta</taxon>
        <taxon>Tracheophyta</taxon>
        <taxon>Spermatophyta</taxon>
        <taxon>Magnoliopsida</taxon>
        <taxon>Liliopsida</taxon>
        <taxon>Asparagales</taxon>
        <taxon>Orchidaceae</taxon>
        <taxon>Orchidoideae</taxon>
        <taxon>Orchideae</taxon>
        <taxon>Orchidinae</taxon>
        <taxon>Platanthera</taxon>
    </lineage>
</organism>
<dbReference type="InterPro" id="IPR045864">
    <property type="entry name" value="aa-tRNA-synth_II/BPL/LPL"/>
</dbReference>
<dbReference type="Proteomes" id="UP001418222">
    <property type="component" value="Unassembled WGS sequence"/>
</dbReference>
<evidence type="ECO:0000313" key="3">
    <source>
        <dbReference type="Proteomes" id="UP001418222"/>
    </source>
</evidence>
<comment type="caution">
    <text evidence="2">The sequence shown here is derived from an EMBL/GenBank/DDBJ whole genome shotgun (WGS) entry which is preliminary data.</text>
</comment>
<dbReference type="GO" id="GO:0005739">
    <property type="term" value="C:mitochondrion"/>
    <property type="evidence" value="ECO:0007669"/>
    <property type="project" value="TreeGrafter"/>
</dbReference>
<dbReference type="PANTHER" id="PTHR11451">
    <property type="entry name" value="THREONINE-TRNA LIGASE"/>
    <property type="match status" value="1"/>
</dbReference>
<keyword evidence="3" id="KW-1185">Reference proteome</keyword>
<dbReference type="EMBL" id="JBBWWQ010000013">
    <property type="protein sequence ID" value="KAK8933868.1"/>
    <property type="molecule type" value="Genomic_DNA"/>
</dbReference>
<dbReference type="AlphaFoldDB" id="A0AAP0B9A2"/>
<dbReference type="Gene3D" id="3.40.50.800">
    <property type="entry name" value="Anticodon-binding domain"/>
    <property type="match status" value="1"/>
</dbReference>
<dbReference type="InterPro" id="IPR036621">
    <property type="entry name" value="Anticodon-bd_dom_sf"/>
</dbReference>
<name>A0AAP0B9A2_9ASPA</name>
<evidence type="ECO:0000313" key="2">
    <source>
        <dbReference type="EMBL" id="KAK8933868.1"/>
    </source>
</evidence>
<evidence type="ECO:0000256" key="1">
    <source>
        <dbReference type="ARBA" id="ARBA00022917"/>
    </source>
</evidence>
<dbReference type="GO" id="GO:0006435">
    <property type="term" value="P:threonyl-tRNA aminoacylation"/>
    <property type="evidence" value="ECO:0007669"/>
    <property type="project" value="TreeGrafter"/>
</dbReference>
<protein>
    <recommendedName>
        <fullName evidence="4">Threonyl-tRNA synthetase</fullName>
    </recommendedName>
</protein>
<evidence type="ECO:0008006" key="4">
    <source>
        <dbReference type="Google" id="ProtNLM"/>
    </source>
</evidence>
<dbReference type="GO" id="GO:0009507">
    <property type="term" value="C:chloroplast"/>
    <property type="evidence" value="ECO:0007669"/>
    <property type="project" value="TreeGrafter"/>
</dbReference>
<accession>A0AAP0B9A2</accession>
<dbReference type="Gene3D" id="3.30.930.10">
    <property type="entry name" value="Bira Bifunctional Protein, Domain 2"/>
    <property type="match status" value="1"/>
</dbReference>
<gene>
    <name evidence="2" type="ORF">KSP39_PZI015991</name>
</gene>
<proteinExistence type="predicted"/>
<reference evidence="2 3" key="1">
    <citation type="journal article" date="2022" name="Nat. Plants">
        <title>Genomes of leafy and leafless Platanthera orchids illuminate the evolution of mycoheterotrophy.</title>
        <authorList>
            <person name="Li M.H."/>
            <person name="Liu K.W."/>
            <person name="Li Z."/>
            <person name="Lu H.C."/>
            <person name="Ye Q.L."/>
            <person name="Zhang D."/>
            <person name="Wang J.Y."/>
            <person name="Li Y.F."/>
            <person name="Zhong Z.M."/>
            <person name="Liu X."/>
            <person name="Yu X."/>
            <person name="Liu D.K."/>
            <person name="Tu X.D."/>
            <person name="Liu B."/>
            <person name="Hao Y."/>
            <person name="Liao X.Y."/>
            <person name="Jiang Y.T."/>
            <person name="Sun W.H."/>
            <person name="Chen J."/>
            <person name="Chen Y.Q."/>
            <person name="Ai Y."/>
            <person name="Zhai J.W."/>
            <person name="Wu S.S."/>
            <person name="Zhou Z."/>
            <person name="Hsiao Y.Y."/>
            <person name="Wu W.L."/>
            <person name="Chen Y.Y."/>
            <person name="Lin Y.F."/>
            <person name="Hsu J.L."/>
            <person name="Li C.Y."/>
            <person name="Wang Z.W."/>
            <person name="Zhao X."/>
            <person name="Zhong W.Y."/>
            <person name="Ma X.K."/>
            <person name="Ma L."/>
            <person name="Huang J."/>
            <person name="Chen G.Z."/>
            <person name="Huang M.Z."/>
            <person name="Huang L."/>
            <person name="Peng D.H."/>
            <person name="Luo Y.B."/>
            <person name="Zou S.Q."/>
            <person name="Chen S.P."/>
            <person name="Lan S."/>
            <person name="Tsai W.C."/>
            <person name="Van de Peer Y."/>
            <person name="Liu Z.J."/>
        </authorList>
    </citation>
    <scope>NUCLEOTIDE SEQUENCE [LARGE SCALE GENOMIC DNA]</scope>
    <source>
        <strain evidence="2">Lor287</strain>
    </source>
</reference>
<dbReference type="GO" id="GO:0004829">
    <property type="term" value="F:threonine-tRNA ligase activity"/>
    <property type="evidence" value="ECO:0007669"/>
    <property type="project" value="TreeGrafter"/>
</dbReference>
<sequence length="77" mass="8866">MIHRAILGSVERMLAILLEHYRGKWPFWLSPRQSIVCPVSEKSQLYASQDHYVFWKLMDAERSSMHEAFGGGGAMVK</sequence>
<keyword evidence="1" id="KW-0648">Protein biosynthesis</keyword>
<dbReference type="PANTHER" id="PTHR11451:SF46">
    <property type="entry name" value="THREONINE--TRNA LIGASE"/>
    <property type="match status" value="1"/>
</dbReference>
<dbReference type="SUPFAM" id="SSF55681">
    <property type="entry name" value="Class II aaRS and biotin synthetases"/>
    <property type="match status" value="1"/>
</dbReference>